<keyword evidence="9" id="KW-0808">Transferase</keyword>
<dbReference type="NCBIfam" id="TIGR00550">
    <property type="entry name" value="nadA"/>
    <property type="match status" value="1"/>
</dbReference>
<accession>A0A2N9X5W7</accession>
<dbReference type="GO" id="GO:0051539">
    <property type="term" value="F:4 iron, 4 sulfur cluster binding"/>
    <property type="evidence" value="ECO:0007669"/>
    <property type="project" value="UniProtKB-KW"/>
</dbReference>
<comment type="cofactor">
    <cofactor evidence="1">
        <name>[4Fe-4S] cluster</name>
        <dbReference type="ChEBI" id="CHEBI:49883"/>
    </cofactor>
</comment>
<dbReference type="InterPro" id="IPR003473">
    <property type="entry name" value="NadA"/>
</dbReference>
<dbReference type="PANTHER" id="PTHR30573">
    <property type="entry name" value="QUINOLINATE SYNTHETASE A"/>
    <property type="match status" value="1"/>
</dbReference>
<gene>
    <name evidence="16" type="ORF">BHC54_08550</name>
</gene>
<dbReference type="FunFam" id="3.40.50.10800:FF:000003">
    <property type="entry name" value="Quinolinate synthase A"/>
    <property type="match status" value="1"/>
</dbReference>
<comment type="pathway">
    <text evidence="4">Cofactor biosynthesis; NAD(+) biosynthesis; quinolinate from iminoaspartate: step 1/1.</text>
</comment>
<sequence length="410" mass="45138">MQTVPDHKQWRAFDYEKPSVQLKKYATDAATHGLPATSVLECAWAKIPSQPTKEQKQAYSEQITTLLQQHQAVMLAHYYVEPELQDLALASGGMVGDSLEMARFGARHPAQTLLVAGVKFMGETANILSPEKTILMPDMQATCSLDLGCPADEFTAFCNQYPERTVVVYANTSAEVKARADWVVTSSIAIEIVSFLHAQGKKIIWGPDRHLGEYIQNLTGADMVLWQGSCMVHNEFKGQELALMKARYPHAKVLVHPESPSAVVALADVVGSTSQLLQAAINDTADTFIVATDQGILHEMTKQAPAKTFLAAPTAGNGATCKSCAFCPWMAMNGLESCIDALNHQEQHRVQLPAALSQQACLSIRRMLEFSSAWREFQAFSSTSNTLNILSEQFIPWIRQHDHFASLLNC</sequence>
<evidence type="ECO:0000256" key="15">
    <source>
        <dbReference type="NCBIfam" id="TIGR00550"/>
    </source>
</evidence>
<dbReference type="EMBL" id="MEIL01000029">
    <property type="protein sequence ID" value="PIT38570.1"/>
    <property type="molecule type" value="Genomic_DNA"/>
</dbReference>
<comment type="caution">
    <text evidence="16">The sequence shown here is derived from an EMBL/GenBank/DDBJ whole genome shotgun (WGS) entry which is preliminary data.</text>
</comment>
<organism evidence="16 17">
    <name type="scientific">Snodgrassella alvi</name>
    <dbReference type="NCBI Taxonomy" id="1196083"/>
    <lineage>
        <taxon>Bacteria</taxon>
        <taxon>Pseudomonadati</taxon>
        <taxon>Pseudomonadota</taxon>
        <taxon>Betaproteobacteria</taxon>
        <taxon>Neisseriales</taxon>
        <taxon>Neisseriaceae</taxon>
        <taxon>Snodgrassella</taxon>
    </lineage>
</organism>
<evidence type="ECO:0000256" key="6">
    <source>
        <dbReference type="ARBA" id="ARBA00022485"/>
    </source>
</evidence>
<evidence type="ECO:0000256" key="2">
    <source>
        <dbReference type="ARBA" id="ARBA00003791"/>
    </source>
</evidence>
<evidence type="ECO:0000256" key="4">
    <source>
        <dbReference type="ARBA" id="ARBA00005065"/>
    </source>
</evidence>
<comment type="subcellular location">
    <subcellularLocation>
        <location evidence="3">Cytoplasm</location>
    </subcellularLocation>
</comment>
<dbReference type="GO" id="GO:0034628">
    <property type="term" value="P:'de novo' NAD+ biosynthetic process from L-aspartate"/>
    <property type="evidence" value="ECO:0007669"/>
    <property type="project" value="TreeGrafter"/>
</dbReference>
<dbReference type="SUPFAM" id="SSF142754">
    <property type="entry name" value="NadA-like"/>
    <property type="match status" value="1"/>
</dbReference>
<dbReference type="Gene3D" id="3.40.50.10800">
    <property type="entry name" value="NadA-like"/>
    <property type="match status" value="3"/>
</dbReference>
<dbReference type="GO" id="GO:0008987">
    <property type="term" value="F:quinolinate synthetase A activity"/>
    <property type="evidence" value="ECO:0007669"/>
    <property type="project" value="UniProtKB-UniRule"/>
</dbReference>
<dbReference type="GO" id="GO:0005829">
    <property type="term" value="C:cytosol"/>
    <property type="evidence" value="ECO:0007669"/>
    <property type="project" value="TreeGrafter"/>
</dbReference>
<evidence type="ECO:0000313" key="17">
    <source>
        <dbReference type="Proteomes" id="UP000230202"/>
    </source>
</evidence>
<evidence type="ECO:0000256" key="3">
    <source>
        <dbReference type="ARBA" id="ARBA00004496"/>
    </source>
</evidence>
<dbReference type="FunFam" id="3.40.50.10800:FF:000001">
    <property type="entry name" value="Quinolinate synthase A"/>
    <property type="match status" value="1"/>
</dbReference>
<comment type="function">
    <text evidence="2">Catalyzes the condensation of iminoaspartate with dihydroxyacetone phosphate to form quinolinate.</text>
</comment>
<evidence type="ECO:0000256" key="11">
    <source>
        <dbReference type="ARBA" id="ARBA00023004"/>
    </source>
</evidence>
<evidence type="ECO:0000256" key="7">
    <source>
        <dbReference type="ARBA" id="ARBA00022490"/>
    </source>
</evidence>
<dbReference type="GO" id="GO:0046872">
    <property type="term" value="F:metal ion binding"/>
    <property type="evidence" value="ECO:0007669"/>
    <property type="project" value="UniProtKB-KW"/>
</dbReference>
<dbReference type="EC" id="2.5.1.72" evidence="5 15"/>
<evidence type="ECO:0000256" key="14">
    <source>
        <dbReference type="ARBA" id="ARBA00073059"/>
    </source>
</evidence>
<dbReference type="NCBIfam" id="NF006878">
    <property type="entry name" value="PRK09375.1-2"/>
    <property type="match status" value="1"/>
</dbReference>
<evidence type="ECO:0000256" key="10">
    <source>
        <dbReference type="ARBA" id="ARBA00022723"/>
    </source>
</evidence>
<keyword evidence="12" id="KW-0411">Iron-sulfur</keyword>
<dbReference type="RefSeq" id="WP_100152473.1">
    <property type="nucleotide sequence ID" value="NZ_MEIL01000029.1"/>
</dbReference>
<reference evidence="16" key="1">
    <citation type="journal article" date="2017" name="MBio">
        <title>Type VI secretion-mediated competition in the bee gut microbiome.</title>
        <authorList>
            <person name="Steele M.I."/>
            <person name="Kwong W.K."/>
            <person name="Powell J.E."/>
            <person name="Whiteley M."/>
            <person name="Moran N.A."/>
        </authorList>
    </citation>
    <scope>NUCLEOTIDE SEQUENCE [LARGE SCALE GENOMIC DNA]</scope>
    <source>
        <strain evidence="16">WkB273</strain>
    </source>
</reference>
<dbReference type="Proteomes" id="UP000230202">
    <property type="component" value="Unassembled WGS sequence"/>
</dbReference>
<keyword evidence="17" id="KW-1185">Reference proteome</keyword>
<dbReference type="Pfam" id="PF02445">
    <property type="entry name" value="NadA"/>
    <property type="match status" value="1"/>
</dbReference>
<proteinExistence type="predicted"/>
<evidence type="ECO:0000256" key="9">
    <source>
        <dbReference type="ARBA" id="ARBA00022679"/>
    </source>
</evidence>
<keyword evidence="11" id="KW-0408">Iron</keyword>
<keyword evidence="6" id="KW-0004">4Fe-4S</keyword>
<evidence type="ECO:0000256" key="8">
    <source>
        <dbReference type="ARBA" id="ARBA00022642"/>
    </source>
</evidence>
<comment type="catalytic activity">
    <reaction evidence="13">
        <text>iminosuccinate + dihydroxyacetone phosphate = quinolinate + phosphate + 2 H2O + H(+)</text>
        <dbReference type="Rhea" id="RHEA:25888"/>
        <dbReference type="ChEBI" id="CHEBI:15377"/>
        <dbReference type="ChEBI" id="CHEBI:15378"/>
        <dbReference type="ChEBI" id="CHEBI:29959"/>
        <dbReference type="ChEBI" id="CHEBI:43474"/>
        <dbReference type="ChEBI" id="CHEBI:57642"/>
        <dbReference type="ChEBI" id="CHEBI:77875"/>
        <dbReference type="EC" id="2.5.1.72"/>
    </reaction>
    <physiologicalReaction direction="left-to-right" evidence="13">
        <dbReference type="Rhea" id="RHEA:25889"/>
    </physiologicalReaction>
</comment>
<evidence type="ECO:0000256" key="13">
    <source>
        <dbReference type="ARBA" id="ARBA00050125"/>
    </source>
</evidence>
<evidence type="ECO:0000313" key="16">
    <source>
        <dbReference type="EMBL" id="PIT38570.1"/>
    </source>
</evidence>
<evidence type="ECO:0000256" key="12">
    <source>
        <dbReference type="ARBA" id="ARBA00023014"/>
    </source>
</evidence>
<dbReference type="AlphaFoldDB" id="A0A2N9X5W7"/>
<protein>
    <recommendedName>
        <fullName evidence="14 15">Quinolinate synthase</fullName>
        <ecNumber evidence="5 15">2.5.1.72</ecNumber>
    </recommendedName>
</protein>
<dbReference type="NCBIfam" id="NF006877">
    <property type="entry name" value="PRK09375.1-1"/>
    <property type="match status" value="1"/>
</dbReference>
<name>A0A2N9X5W7_9NEIS</name>
<keyword evidence="8" id="KW-0662">Pyridine nucleotide biosynthesis</keyword>
<dbReference type="UniPathway" id="UPA00253">
    <property type="reaction ID" value="UER00327"/>
</dbReference>
<evidence type="ECO:0000256" key="1">
    <source>
        <dbReference type="ARBA" id="ARBA00001966"/>
    </source>
</evidence>
<evidence type="ECO:0000256" key="5">
    <source>
        <dbReference type="ARBA" id="ARBA00012669"/>
    </source>
</evidence>
<dbReference type="PANTHER" id="PTHR30573:SF0">
    <property type="entry name" value="QUINOLINATE SYNTHASE, CHLOROPLASTIC"/>
    <property type="match status" value="1"/>
</dbReference>
<dbReference type="InterPro" id="IPR036094">
    <property type="entry name" value="NadA_sf"/>
</dbReference>
<keyword evidence="10" id="KW-0479">Metal-binding</keyword>
<keyword evidence="7" id="KW-0963">Cytoplasm</keyword>